<keyword evidence="5" id="KW-1133">Transmembrane helix</keyword>
<feature type="compositionally biased region" description="Polar residues" evidence="4">
    <location>
        <begin position="466"/>
        <end position="475"/>
    </location>
</feature>
<keyword evidence="2" id="KW-0964">Secreted</keyword>
<dbReference type="OrthoDB" id="3169091at2"/>
<sequence length="549" mass="57939">MLTHGKNLPRVLLALVAVFALIITGLSPLFTGNVAHAADNNQQGAKPGFTTFTIVKRLHGATDKVSPDTKFRVAVRWVLPDRMTIADYPNWTPPANPTFMDLAVNTPTPFPTGGAAAFPDGTTIMLEEQLDATTPALPSGLEFGQTSWVEGKRTTHSRKYETFVGPENQVIELHNTVSPKAVTPPAPGPGDDNGSAGTKPTFGTFSITAKVFGTAAKKIPADKTFRIAAEWKLPEGKTEADYPGWKSPTDARYLTVPVDVKTPFPVGGPNAFPVGTTITLTNLSSNIKDPTIENVRWGASTWMVGKVERLDEVSFVITKDETLAELRNEAIDYSTTVSVGDFVWWDKNGNGLQDDGSDYGIGGVILSLSGPKGPLAITQTKADGSYSFSDLPVLSGTEKYTVSVIAPAGFEATKANQGGDRSKDSSTDSVDSGTLVNNADNTLDFGFVKKSKAPQVTPPKNGAPDGSSTPDSSVKPQTPPKAKPQPAPNTPPSKDAHKQAPQDSTSKAPAQKAGSKLAKTGADSLEIATFVSLALIAGGALLTVLRRQA</sequence>
<feature type="region of interest" description="Disordered" evidence="4">
    <location>
        <begin position="179"/>
        <end position="200"/>
    </location>
</feature>
<dbReference type="GO" id="GO:0005576">
    <property type="term" value="C:extracellular region"/>
    <property type="evidence" value="ECO:0007669"/>
    <property type="project" value="UniProtKB-SubCell"/>
</dbReference>
<feature type="transmembrane region" description="Helical" evidence="5">
    <location>
        <begin position="527"/>
        <end position="545"/>
    </location>
</feature>
<evidence type="ECO:0000259" key="6">
    <source>
        <dbReference type="Pfam" id="PF17210"/>
    </source>
</evidence>
<dbReference type="AlphaFoldDB" id="A0A3P1SF11"/>
<dbReference type="Pfam" id="PF17210">
    <property type="entry name" value="SdrD_B"/>
    <property type="match status" value="1"/>
</dbReference>
<evidence type="ECO:0000313" key="8">
    <source>
        <dbReference type="Proteomes" id="UP000280444"/>
    </source>
</evidence>
<evidence type="ECO:0000256" key="3">
    <source>
        <dbReference type="ARBA" id="ARBA00022729"/>
    </source>
</evidence>
<dbReference type="Proteomes" id="UP000280444">
    <property type="component" value="Unassembled WGS sequence"/>
</dbReference>
<dbReference type="GO" id="GO:0005975">
    <property type="term" value="P:carbohydrate metabolic process"/>
    <property type="evidence" value="ECO:0007669"/>
    <property type="project" value="UniProtKB-ARBA"/>
</dbReference>
<evidence type="ECO:0000256" key="1">
    <source>
        <dbReference type="ARBA" id="ARBA00004613"/>
    </source>
</evidence>
<comment type="subcellular location">
    <subcellularLocation>
        <location evidence="1">Secreted</location>
    </subcellularLocation>
</comment>
<evidence type="ECO:0000256" key="2">
    <source>
        <dbReference type="ARBA" id="ARBA00022525"/>
    </source>
</evidence>
<dbReference type="InterPro" id="IPR033764">
    <property type="entry name" value="Sdr_B"/>
</dbReference>
<keyword evidence="8" id="KW-1185">Reference proteome</keyword>
<evidence type="ECO:0000313" key="7">
    <source>
        <dbReference type="EMBL" id="RRC95589.1"/>
    </source>
</evidence>
<feature type="compositionally biased region" description="Polar residues" evidence="4">
    <location>
        <begin position="427"/>
        <end position="436"/>
    </location>
</feature>
<comment type="caution">
    <text evidence="7">The sequence shown here is derived from an EMBL/GenBank/DDBJ whole genome shotgun (WGS) entry which is preliminary data.</text>
</comment>
<dbReference type="Gene3D" id="2.60.40.10">
    <property type="entry name" value="Immunoglobulins"/>
    <property type="match status" value="1"/>
</dbReference>
<feature type="region of interest" description="Disordered" evidence="4">
    <location>
        <begin position="414"/>
        <end position="436"/>
    </location>
</feature>
<organism evidence="7 8">
    <name type="scientific">Schaalia canis</name>
    <dbReference type="NCBI Taxonomy" id="100469"/>
    <lineage>
        <taxon>Bacteria</taxon>
        <taxon>Bacillati</taxon>
        <taxon>Actinomycetota</taxon>
        <taxon>Actinomycetes</taxon>
        <taxon>Actinomycetales</taxon>
        <taxon>Actinomycetaceae</taxon>
        <taxon>Schaalia</taxon>
    </lineage>
</organism>
<keyword evidence="3" id="KW-0732">Signal</keyword>
<dbReference type="EMBL" id="RQZF01000003">
    <property type="protein sequence ID" value="RRC95589.1"/>
    <property type="molecule type" value="Genomic_DNA"/>
</dbReference>
<feature type="region of interest" description="Disordered" evidence="4">
    <location>
        <begin position="450"/>
        <end position="519"/>
    </location>
</feature>
<dbReference type="RefSeq" id="WP_124869375.1">
    <property type="nucleotide sequence ID" value="NZ_RQZF01000003.1"/>
</dbReference>
<dbReference type="SUPFAM" id="SSF117074">
    <property type="entry name" value="Hypothetical protein PA1324"/>
    <property type="match status" value="1"/>
</dbReference>
<name>A0A3P1SF11_9ACTO</name>
<protein>
    <recommendedName>
        <fullName evidence="6">SD-repeat containing protein B domain-containing protein</fullName>
    </recommendedName>
</protein>
<proteinExistence type="predicted"/>
<keyword evidence="5" id="KW-0812">Transmembrane</keyword>
<reference evidence="7 8" key="1">
    <citation type="submission" date="2018-11" db="EMBL/GenBank/DDBJ databases">
        <title>Genomes From Bacteria Associated with the Canine Oral Cavity: a Test Case for Automated Genome-Based Taxonomic Assignment.</title>
        <authorList>
            <person name="Coil D.A."/>
            <person name="Jospin G."/>
            <person name="Darling A.E."/>
            <person name="Wallis C."/>
            <person name="Davis I.J."/>
            <person name="Harris S."/>
            <person name="Eisen J.A."/>
            <person name="Holcombe L.J."/>
            <person name="O'Flynn C."/>
        </authorList>
    </citation>
    <scope>NUCLEOTIDE SEQUENCE [LARGE SCALE GENOMIC DNA]</scope>
    <source>
        <strain evidence="7 8">OH770</strain>
    </source>
</reference>
<dbReference type="InterPro" id="IPR013783">
    <property type="entry name" value="Ig-like_fold"/>
</dbReference>
<evidence type="ECO:0000256" key="4">
    <source>
        <dbReference type="SAM" id="MobiDB-lite"/>
    </source>
</evidence>
<accession>A0A3P1SF11</accession>
<keyword evidence="5" id="KW-0472">Membrane</keyword>
<evidence type="ECO:0000256" key="5">
    <source>
        <dbReference type="SAM" id="Phobius"/>
    </source>
</evidence>
<feature type="compositionally biased region" description="Pro residues" evidence="4">
    <location>
        <begin position="477"/>
        <end position="491"/>
    </location>
</feature>
<gene>
    <name evidence="7" type="ORF">EII11_04775</name>
</gene>
<feature type="domain" description="SD-repeat containing protein B" evidence="6">
    <location>
        <begin position="338"/>
        <end position="447"/>
    </location>
</feature>